<dbReference type="EMBL" id="CP017634">
    <property type="protein sequence ID" value="ATW25419.1"/>
    <property type="molecule type" value="Genomic_DNA"/>
</dbReference>
<dbReference type="KEGG" id="fwa:DCMF_12120"/>
<evidence type="ECO:0000313" key="2">
    <source>
        <dbReference type="Proteomes" id="UP000323521"/>
    </source>
</evidence>
<dbReference type="InterPro" id="IPR002591">
    <property type="entry name" value="Phosphodiest/P_Trfase"/>
</dbReference>
<dbReference type="Gene3D" id="3.40.720.10">
    <property type="entry name" value="Alkaline Phosphatase, subunit A"/>
    <property type="match status" value="1"/>
</dbReference>
<evidence type="ECO:0000313" key="1">
    <source>
        <dbReference type="EMBL" id="ATW25419.1"/>
    </source>
</evidence>
<organism evidence="1 2">
    <name type="scientific">Formimonas warabiya</name>
    <dbReference type="NCBI Taxonomy" id="1761012"/>
    <lineage>
        <taxon>Bacteria</taxon>
        <taxon>Bacillati</taxon>
        <taxon>Bacillota</taxon>
        <taxon>Clostridia</taxon>
        <taxon>Eubacteriales</taxon>
        <taxon>Peptococcaceae</taxon>
        <taxon>Candidatus Formimonas</taxon>
    </lineage>
</organism>
<sequence length="279" mass="31622">MGKVIMIMVDGLRYDTACMQMGYLHHLVEKNLAARFLVKTELPAVSRPMYEVLLTGTAPYVSGITSNDIVRLSKQKSIFHLAREKGLKTAAAAYYFISQLYNHVPYDIVGDREQKDEDNAIQFGKFYFDDSYPDSHLMIDGEILRSAYDPDFLLIHPMGMDYVGHLFGPDSKAYRKQAIELDRWFARFVPGWMENDYHIVITADHGMNSDGLHQGISPDERHVPLFTISSAFQPGCYREEVPQLAIAPMVCKLLNLEPAGEMSTYDISEGLERGTQNPI</sequence>
<dbReference type="PANTHER" id="PTHR10151:SF120">
    <property type="entry name" value="BIS(5'-ADENOSYL)-TRIPHOSPHATASE"/>
    <property type="match status" value="1"/>
</dbReference>
<keyword evidence="2" id="KW-1185">Reference proteome</keyword>
<dbReference type="GO" id="GO:0016787">
    <property type="term" value="F:hydrolase activity"/>
    <property type="evidence" value="ECO:0007669"/>
    <property type="project" value="UniProtKB-ARBA"/>
</dbReference>
<reference evidence="1 2" key="1">
    <citation type="submission" date="2016-10" db="EMBL/GenBank/DDBJ databases">
        <title>Complete Genome Sequence of Peptococcaceae strain DCMF.</title>
        <authorList>
            <person name="Edwards R.J."/>
            <person name="Holland S.I."/>
            <person name="Deshpande N.P."/>
            <person name="Wong Y.K."/>
            <person name="Ertan H."/>
            <person name="Manefield M."/>
            <person name="Russell T.L."/>
            <person name="Lee M.J."/>
        </authorList>
    </citation>
    <scope>NUCLEOTIDE SEQUENCE [LARGE SCALE GENOMIC DNA]</scope>
    <source>
        <strain evidence="1 2">DCMF</strain>
    </source>
</reference>
<dbReference type="Pfam" id="PF01663">
    <property type="entry name" value="Phosphodiest"/>
    <property type="match status" value="1"/>
</dbReference>
<proteinExistence type="predicted"/>
<dbReference type="OrthoDB" id="8580666at2"/>
<accession>A0A3G1KSI8</accession>
<dbReference type="Proteomes" id="UP000323521">
    <property type="component" value="Chromosome"/>
</dbReference>
<dbReference type="PANTHER" id="PTHR10151">
    <property type="entry name" value="ECTONUCLEOTIDE PYROPHOSPHATASE/PHOSPHODIESTERASE"/>
    <property type="match status" value="1"/>
</dbReference>
<dbReference type="RefSeq" id="WP_148134675.1">
    <property type="nucleotide sequence ID" value="NZ_CP017634.1"/>
</dbReference>
<dbReference type="SUPFAM" id="SSF53649">
    <property type="entry name" value="Alkaline phosphatase-like"/>
    <property type="match status" value="1"/>
</dbReference>
<name>A0A3G1KSI8_FORW1</name>
<dbReference type="InterPro" id="IPR017850">
    <property type="entry name" value="Alkaline_phosphatase_core_sf"/>
</dbReference>
<gene>
    <name evidence="1" type="ORF">DCMF_12120</name>
</gene>
<protein>
    <submittedName>
        <fullName evidence="1">Nucleotide pyrophosphatase</fullName>
    </submittedName>
</protein>
<dbReference type="AlphaFoldDB" id="A0A3G1KSI8"/>